<dbReference type="InterPro" id="IPR032126">
    <property type="entry name" value="LydA_holin"/>
</dbReference>
<gene>
    <name evidence="2" type="ORF">DS957_003620</name>
</gene>
<keyword evidence="1" id="KW-0812">Transmembrane</keyword>
<organism evidence="2 3">
    <name type="scientific">Vibrio harveyi</name>
    <name type="common">Beneckea harveyi</name>
    <dbReference type="NCBI Taxonomy" id="669"/>
    <lineage>
        <taxon>Bacteria</taxon>
        <taxon>Pseudomonadati</taxon>
        <taxon>Pseudomonadota</taxon>
        <taxon>Gammaproteobacteria</taxon>
        <taxon>Vibrionales</taxon>
        <taxon>Vibrionaceae</taxon>
        <taxon>Vibrio</taxon>
    </lineage>
</organism>
<protein>
    <recommendedName>
        <fullName evidence="4">Holin</fullName>
    </recommendedName>
</protein>
<evidence type="ECO:0000313" key="3">
    <source>
        <dbReference type="Proteomes" id="UP000253437"/>
    </source>
</evidence>
<dbReference type="AlphaFoldDB" id="A0A8B3DNH8"/>
<feature type="transmembrane region" description="Helical" evidence="1">
    <location>
        <begin position="39"/>
        <end position="59"/>
    </location>
</feature>
<name>A0A8B3DNH8_VIBHA</name>
<keyword evidence="1" id="KW-1133">Transmembrane helix</keyword>
<dbReference type="Proteomes" id="UP000253437">
    <property type="component" value="Unassembled WGS sequence"/>
</dbReference>
<feature type="transmembrane region" description="Helical" evidence="1">
    <location>
        <begin position="6"/>
        <end position="27"/>
    </location>
</feature>
<proteinExistence type="predicted"/>
<dbReference type="EMBL" id="QOUW02000007">
    <property type="protein sequence ID" value="RIW17870.1"/>
    <property type="molecule type" value="Genomic_DNA"/>
</dbReference>
<dbReference type="Pfam" id="PF16083">
    <property type="entry name" value="Phage_holin_3_3"/>
    <property type="match status" value="1"/>
</dbReference>
<evidence type="ECO:0008006" key="4">
    <source>
        <dbReference type="Google" id="ProtNLM"/>
    </source>
</evidence>
<sequence>MPLFTLGAELIASVTILSLLSGLGSYLHGRRTERLQSGWVSFLAEMTLALTVGLTVTYLCEAKQVDRRITMALVLILSNNGAETYSKFRQVIVERLSLVLTGGGNK</sequence>
<keyword evidence="1" id="KW-0472">Membrane</keyword>
<reference evidence="2 3" key="1">
    <citation type="submission" date="2018-08" db="EMBL/GenBank/DDBJ databases">
        <title>Vibrio harveyi strains pathogenic to white snook Centropomus viridis Lockington (1877) and potential probiotic bacteria.</title>
        <authorList>
            <person name="Soto-Rodriguez S."/>
            <person name="Gomez-Gil B."/>
            <person name="Lozano-Olvera R."/>
        </authorList>
    </citation>
    <scope>NUCLEOTIDE SEQUENCE [LARGE SCALE GENOMIC DNA]</scope>
    <source>
        <strain evidence="2 3">CAIM 1508</strain>
    </source>
</reference>
<dbReference type="RefSeq" id="WP_114091616.1">
    <property type="nucleotide sequence ID" value="NZ_QOUW02000007.1"/>
</dbReference>
<evidence type="ECO:0000256" key="1">
    <source>
        <dbReference type="SAM" id="Phobius"/>
    </source>
</evidence>
<evidence type="ECO:0000313" key="2">
    <source>
        <dbReference type="EMBL" id="RIW17870.1"/>
    </source>
</evidence>
<accession>A0A8B3DNH8</accession>
<comment type="caution">
    <text evidence="2">The sequence shown here is derived from an EMBL/GenBank/DDBJ whole genome shotgun (WGS) entry which is preliminary data.</text>
</comment>